<sequence>MPENSKSNVNPVRGADLKVLAETGNKKASNGVKKVLPVLVLTTTFYYSYLLCLGLILGYLACKLYHKKFIESGKIDLIFIDCGKWEIHLHHWIMGAALLLIVWVVDFLYLPSFFVGAVAGVIAHDIYDFDDWHQILIKKETCKIKK</sequence>
<gene>
    <name evidence="2" type="ORF">A2812_00435</name>
</gene>
<keyword evidence="1" id="KW-0472">Membrane</keyword>
<dbReference type="EMBL" id="MHOM01000053">
    <property type="protein sequence ID" value="OGZ62685.1"/>
    <property type="molecule type" value="Genomic_DNA"/>
</dbReference>
<accession>A0A1G2HJQ1</accession>
<dbReference type="AlphaFoldDB" id="A0A1G2HJQ1"/>
<reference evidence="2 3" key="1">
    <citation type="journal article" date="2016" name="Nat. Commun.">
        <title>Thousands of microbial genomes shed light on interconnected biogeochemical processes in an aquifer system.</title>
        <authorList>
            <person name="Anantharaman K."/>
            <person name="Brown C.T."/>
            <person name="Hug L.A."/>
            <person name="Sharon I."/>
            <person name="Castelle C.J."/>
            <person name="Probst A.J."/>
            <person name="Thomas B.C."/>
            <person name="Singh A."/>
            <person name="Wilkins M.J."/>
            <person name="Karaoz U."/>
            <person name="Brodie E.L."/>
            <person name="Williams K.H."/>
            <person name="Hubbard S.S."/>
            <person name="Banfield J.F."/>
        </authorList>
    </citation>
    <scope>NUCLEOTIDE SEQUENCE [LARGE SCALE GENOMIC DNA]</scope>
</reference>
<comment type="caution">
    <text evidence="2">The sequence shown here is derived from an EMBL/GenBank/DDBJ whole genome shotgun (WGS) entry which is preliminary data.</text>
</comment>
<evidence type="ECO:0000256" key="1">
    <source>
        <dbReference type="SAM" id="Phobius"/>
    </source>
</evidence>
<organism evidence="2 3">
    <name type="scientific">Candidatus Staskawiczbacteria bacterium RIFCSPHIGHO2_01_FULL_36_16</name>
    <dbReference type="NCBI Taxonomy" id="1802200"/>
    <lineage>
        <taxon>Bacteria</taxon>
        <taxon>Candidatus Staskawicziibacteriota</taxon>
    </lineage>
</organism>
<keyword evidence="1" id="KW-1133">Transmembrane helix</keyword>
<proteinExistence type="predicted"/>
<feature type="transmembrane region" description="Helical" evidence="1">
    <location>
        <begin position="46"/>
        <end position="66"/>
    </location>
</feature>
<dbReference type="Proteomes" id="UP000177190">
    <property type="component" value="Unassembled WGS sequence"/>
</dbReference>
<name>A0A1G2HJQ1_9BACT</name>
<evidence type="ECO:0000313" key="2">
    <source>
        <dbReference type="EMBL" id="OGZ62685.1"/>
    </source>
</evidence>
<protein>
    <submittedName>
        <fullName evidence="2">Uncharacterized protein</fullName>
    </submittedName>
</protein>
<dbReference type="STRING" id="1802200.A2812_00435"/>
<evidence type="ECO:0000313" key="3">
    <source>
        <dbReference type="Proteomes" id="UP000177190"/>
    </source>
</evidence>
<feature type="transmembrane region" description="Helical" evidence="1">
    <location>
        <begin position="111"/>
        <end position="129"/>
    </location>
</feature>
<keyword evidence="1" id="KW-0812">Transmembrane</keyword>